<protein>
    <submittedName>
        <fullName evidence="4">Stork_head domain-containing protein</fullName>
    </submittedName>
</protein>
<evidence type="ECO:0000256" key="1">
    <source>
        <dbReference type="SAM" id="MobiDB-lite"/>
    </source>
</evidence>
<reference evidence="4" key="1">
    <citation type="submission" date="2017-02" db="UniProtKB">
        <authorList>
            <consortium name="WormBaseParasite"/>
        </authorList>
    </citation>
    <scope>IDENTIFICATION</scope>
</reference>
<dbReference type="WBParaSite" id="EEL_0000978401-mRNA-1">
    <property type="protein sequence ID" value="EEL_0000978401-mRNA-1"/>
    <property type="gene ID" value="EEL_0000978401"/>
</dbReference>
<evidence type="ECO:0000313" key="3">
    <source>
        <dbReference type="Proteomes" id="UP000050640"/>
    </source>
</evidence>
<accession>A0A0R3S4R5</accession>
<feature type="compositionally biased region" description="Polar residues" evidence="1">
    <location>
        <begin position="151"/>
        <end position="160"/>
    </location>
</feature>
<evidence type="ECO:0000313" key="4">
    <source>
        <dbReference type="WBParaSite" id="EEL_0000978401-mRNA-1"/>
    </source>
</evidence>
<dbReference type="Proteomes" id="UP000050640">
    <property type="component" value="Unplaced"/>
</dbReference>
<feature type="compositionally biased region" description="Basic and acidic residues" evidence="1">
    <location>
        <begin position="216"/>
        <end position="227"/>
    </location>
</feature>
<organism evidence="3 4">
    <name type="scientific">Elaeophora elaphi</name>
    <dbReference type="NCBI Taxonomy" id="1147741"/>
    <lineage>
        <taxon>Eukaryota</taxon>
        <taxon>Metazoa</taxon>
        <taxon>Ecdysozoa</taxon>
        <taxon>Nematoda</taxon>
        <taxon>Chromadorea</taxon>
        <taxon>Rhabditida</taxon>
        <taxon>Spirurina</taxon>
        <taxon>Spiruromorpha</taxon>
        <taxon>Filarioidea</taxon>
        <taxon>Onchocercidae</taxon>
        <taxon>Elaeophora</taxon>
    </lineage>
</organism>
<feature type="compositionally biased region" description="Polar residues" evidence="1">
    <location>
        <begin position="229"/>
        <end position="240"/>
    </location>
</feature>
<feature type="domain" description="Winged helix Storkhead-box1" evidence="2">
    <location>
        <begin position="1"/>
        <end position="76"/>
    </location>
</feature>
<name>A0A0R3S4R5_9BILA</name>
<keyword evidence="3" id="KW-1185">Reference proteome</keyword>
<sequence length="308" mass="35179">MHRIDQRHSVPLLDIICYMVFKMNQSGRPVFLNTLLDEICKEYPQIELPKRRVFRQAIQTLMKKKLLAYDLEQLYICFPPTAPYHSNKIPPKCTVECQTGQSVMDDNAPSNLPKVKRGFLARLFMKKDNPPKETNLGRNPSNPSNQSKPPLTSTFSAQSDNVDEKSSAAQKTHLPHENEFYRNWIKTSNQYLPNKFNPMEYFSWLTSCKSIKNKISRKERSKKEASKCGETSTSAQRGSDSVFSLSPVITEISHNIHNSRSGDISLEERTVVSQSHTYVNVMSNESTQFEDITQVEKTPPTTLSITNV</sequence>
<dbReference type="STRING" id="1147741.A0A0R3S4R5"/>
<feature type="compositionally biased region" description="Low complexity" evidence="1">
    <location>
        <begin position="139"/>
        <end position="150"/>
    </location>
</feature>
<dbReference type="Pfam" id="PF10264">
    <property type="entry name" value="WHD_Storkhead"/>
    <property type="match status" value="1"/>
</dbReference>
<evidence type="ECO:0000259" key="2">
    <source>
        <dbReference type="Pfam" id="PF10264"/>
    </source>
</evidence>
<proteinExistence type="predicted"/>
<dbReference type="InterPro" id="IPR019391">
    <property type="entry name" value="Storkhead-box_WHD"/>
</dbReference>
<dbReference type="AlphaFoldDB" id="A0A0R3S4R5"/>
<feature type="region of interest" description="Disordered" evidence="1">
    <location>
        <begin position="215"/>
        <end position="240"/>
    </location>
</feature>
<feature type="region of interest" description="Disordered" evidence="1">
    <location>
        <begin position="128"/>
        <end position="174"/>
    </location>
</feature>